<evidence type="ECO:0000313" key="8">
    <source>
        <dbReference type="EMBL" id="MFB9471443.1"/>
    </source>
</evidence>
<dbReference type="PANTHER" id="PTHR35807:SF1">
    <property type="entry name" value="TRANSCRIPTIONAL REGULATOR REDD"/>
    <property type="match status" value="1"/>
</dbReference>
<feature type="domain" description="OmpR/PhoB-type" evidence="7">
    <location>
        <begin position="1"/>
        <end position="91"/>
    </location>
</feature>
<dbReference type="InterPro" id="IPR003593">
    <property type="entry name" value="AAA+_ATPase"/>
</dbReference>
<dbReference type="Gene3D" id="1.25.40.10">
    <property type="entry name" value="Tetratricopeptide repeat domain"/>
    <property type="match status" value="1"/>
</dbReference>
<feature type="compositionally biased region" description="Low complexity" evidence="6">
    <location>
        <begin position="265"/>
        <end position="281"/>
    </location>
</feature>
<dbReference type="Pfam" id="PF00486">
    <property type="entry name" value="Trans_reg_C"/>
    <property type="match status" value="1"/>
</dbReference>
<dbReference type="SMART" id="SM00862">
    <property type="entry name" value="Trans_reg_C"/>
    <property type="match status" value="1"/>
</dbReference>
<dbReference type="InterPro" id="IPR036388">
    <property type="entry name" value="WH-like_DNA-bd_sf"/>
</dbReference>
<organism evidence="8 9">
    <name type="scientific">Nonomuraea salmonea</name>
    <dbReference type="NCBI Taxonomy" id="46181"/>
    <lineage>
        <taxon>Bacteria</taxon>
        <taxon>Bacillati</taxon>
        <taxon>Actinomycetota</taxon>
        <taxon>Actinomycetes</taxon>
        <taxon>Streptosporangiales</taxon>
        <taxon>Streptosporangiaceae</taxon>
        <taxon>Nonomuraea</taxon>
    </lineage>
</organism>
<accession>A0ABV5NMA8</accession>
<dbReference type="InterPro" id="IPR011990">
    <property type="entry name" value="TPR-like_helical_dom_sf"/>
</dbReference>
<gene>
    <name evidence="8" type="ORF">ACFFR3_18120</name>
</gene>
<protein>
    <submittedName>
        <fullName evidence="8">BTAD domain-containing putative transcriptional regulator</fullName>
    </submittedName>
</protein>
<evidence type="ECO:0000256" key="6">
    <source>
        <dbReference type="SAM" id="MobiDB-lite"/>
    </source>
</evidence>
<feature type="DNA-binding region" description="OmpR/PhoB-type" evidence="5">
    <location>
        <begin position="1"/>
        <end position="91"/>
    </location>
</feature>
<keyword evidence="4" id="KW-0804">Transcription</keyword>
<dbReference type="SUPFAM" id="SSF48452">
    <property type="entry name" value="TPR-like"/>
    <property type="match status" value="1"/>
</dbReference>
<dbReference type="InterPro" id="IPR016032">
    <property type="entry name" value="Sig_transdc_resp-reg_C-effctor"/>
</dbReference>
<dbReference type="EMBL" id="JBHMCF010000013">
    <property type="protein sequence ID" value="MFB9471443.1"/>
    <property type="molecule type" value="Genomic_DNA"/>
</dbReference>
<dbReference type="Gene3D" id="1.10.10.10">
    <property type="entry name" value="Winged helix-like DNA-binding domain superfamily/Winged helix DNA-binding domain"/>
    <property type="match status" value="1"/>
</dbReference>
<dbReference type="PROSITE" id="PS51755">
    <property type="entry name" value="OMPR_PHOB"/>
    <property type="match status" value="1"/>
</dbReference>
<dbReference type="InterPro" id="IPR001867">
    <property type="entry name" value="OmpR/PhoB-type_DNA-bd"/>
</dbReference>
<evidence type="ECO:0000256" key="3">
    <source>
        <dbReference type="ARBA" id="ARBA00023125"/>
    </source>
</evidence>
<dbReference type="Proteomes" id="UP001589568">
    <property type="component" value="Unassembled WGS sequence"/>
</dbReference>
<keyword evidence="9" id="KW-1185">Reference proteome</keyword>
<dbReference type="InterPro" id="IPR005158">
    <property type="entry name" value="BTAD"/>
</dbReference>
<feature type="compositionally biased region" description="Pro residues" evidence="6">
    <location>
        <begin position="255"/>
        <end position="264"/>
    </location>
</feature>
<reference evidence="8 9" key="1">
    <citation type="submission" date="2024-09" db="EMBL/GenBank/DDBJ databases">
        <authorList>
            <person name="Sun Q."/>
            <person name="Mori K."/>
        </authorList>
    </citation>
    <scope>NUCLEOTIDE SEQUENCE [LARGE SCALE GENOMIC DNA]</scope>
    <source>
        <strain evidence="8 9">JCM 3324</strain>
    </source>
</reference>
<dbReference type="SMART" id="SM01043">
    <property type="entry name" value="BTAD"/>
    <property type="match status" value="1"/>
</dbReference>
<evidence type="ECO:0000259" key="7">
    <source>
        <dbReference type="PROSITE" id="PS51755"/>
    </source>
</evidence>
<dbReference type="CDD" id="cd15831">
    <property type="entry name" value="BTAD"/>
    <property type="match status" value="1"/>
</dbReference>
<dbReference type="Pfam" id="PF00931">
    <property type="entry name" value="NB-ARC"/>
    <property type="match status" value="1"/>
</dbReference>
<dbReference type="PANTHER" id="PTHR35807">
    <property type="entry name" value="TRANSCRIPTIONAL REGULATOR REDD-RELATED"/>
    <property type="match status" value="1"/>
</dbReference>
<proteinExistence type="inferred from homology"/>
<dbReference type="RefSeq" id="WP_379483475.1">
    <property type="nucleotide sequence ID" value="NZ_JBHMCF010000013.1"/>
</dbReference>
<dbReference type="Gene3D" id="3.40.50.300">
    <property type="entry name" value="P-loop containing nucleotide triphosphate hydrolases"/>
    <property type="match status" value="1"/>
</dbReference>
<feature type="region of interest" description="Disordered" evidence="6">
    <location>
        <begin position="245"/>
        <end position="281"/>
    </location>
</feature>
<evidence type="ECO:0000313" key="9">
    <source>
        <dbReference type="Proteomes" id="UP001589568"/>
    </source>
</evidence>
<keyword evidence="3 5" id="KW-0238">DNA-binding</keyword>
<dbReference type="SMART" id="SM00382">
    <property type="entry name" value="AAA"/>
    <property type="match status" value="1"/>
</dbReference>
<evidence type="ECO:0000256" key="2">
    <source>
        <dbReference type="ARBA" id="ARBA00023015"/>
    </source>
</evidence>
<evidence type="ECO:0000256" key="4">
    <source>
        <dbReference type="ARBA" id="ARBA00023163"/>
    </source>
</evidence>
<dbReference type="SUPFAM" id="SSF46894">
    <property type="entry name" value="C-terminal effector domain of the bipartite response regulators"/>
    <property type="match status" value="1"/>
</dbReference>
<dbReference type="InterPro" id="IPR027417">
    <property type="entry name" value="P-loop_NTPase"/>
</dbReference>
<dbReference type="InterPro" id="IPR002182">
    <property type="entry name" value="NB-ARC"/>
</dbReference>
<evidence type="ECO:0000256" key="5">
    <source>
        <dbReference type="PROSITE-ProRule" id="PRU01091"/>
    </source>
</evidence>
<dbReference type="Pfam" id="PF03704">
    <property type="entry name" value="BTAD"/>
    <property type="match status" value="1"/>
</dbReference>
<comment type="similarity">
    <text evidence="1">Belongs to the AfsR/DnrI/RedD regulatory family.</text>
</comment>
<evidence type="ECO:0000256" key="1">
    <source>
        <dbReference type="ARBA" id="ARBA00005820"/>
    </source>
</evidence>
<name>A0ABV5NMA8_9ACTN</name>
<sequence length="475" mass="51140">MGLEINVLGPWEVLADGEPAVLTGKRRVAVLTQLALNAGHTVSAERLRGQIWGDSAATTAGKQLHIVVSKLREALLPEVIVTVPGGYRLDLPRESVDVHRFTQLTRQARAAHRRGDLAAADRLYHQALGLWRGDALAGMTDAWAQAESARLETEHLAAVEEHVDVRLAAGQHHEVVSALTAHVEAHPLRERPRAQLMLALYRASRTSEALEVYRETRRALSDELGIEPGPALRRLHQAVLHRDPALDLPRRRVPPAGPAGPALPRPAAGAPGHPPGRVVPAELPPDVRTFIGRTAEAACLRDTLTFAQPGLPAVAAVHGPRGVGKSTLAIHVAHAVADLFTDGVIYVDLRATTRSVGPYEVLCRLLRSLGLDGAAVPPALEEAAARYRSLTSARNLLVVLDNALDADQVRPLIPAGTRCAVIVTSRRMPATLDSASHLRLTALDTGTREPARDTGWCVVKRLACRHADILTPQRV</sequence>
<comment type="caution">
    <text evidence="8">The sequence shown here is derived from an EMBL/GenBank/DDBJ whole genome shotgun (WGS) entry which is preliminary data.</text>
</comment>
<dbReference type="InterPro" id="IPR051677">
    <property type="entry name" value="AfsR-DnrI-RedD_regulator"/>
</dbReference>
<dbReference type="SUPFAM" id="SSF52540">
    <property type="entry name" value="P-loop containing nucleoside triphosphate hydrolases"/>
    <property type="match status" value="1"/>
</dbReference>
<keyword evidence="2" id="KW-0805">Transcription regulation</keyword>